<evidence type="ECO:0000313" key="6">
    <source>
        <dbReference type="Proteomes" id="UP001307889"/>
    </source>
</evidence>
<evidence type="ECO:0000259" key="4">
    <source>
        <dbReference type="Pfam" id="PF04849"/>
    </source>
</evidence>
<evidence type="ECO:0000256" key="2">
    <source>
        <dbReference type="ARBA" id="ARBA00023054"/>
    </source>
</evidence>
<organism evidence="5 6">
    <name type="scientific">Nesidiocoris tenuis</name>
    <dbReference type="NCBI Taxonomy" id="355587"/>
    <lineage>
        <taxon>Eukaryota</taxon>
        <taxon>Metazoa</taxon>
        <taxon>Ecdysozoa</taxon>
        <taxon>Arthropoda</taxon>
        <taxon>Hexapoda</taxon>
        <taxon>Insecta</taxon>
        <taxon>Pterygota</taxon>
        <taxon>Neoptera</taxon>
        <taxon>Paraneoptera</taxon>
        <taxon>Hemiptera</taxon>
        <taxon>Heteroptera</taxon>
        <taxon>Panheteroptera</taxon>
        <taxon>Cimicomorpha</taxon>
        <taxon>Miridae</taxon>
        <taxon>Dicyphina</taxon>
        <taxon>Nesidiocoris</taxon>
    </lineage>
</organism>
<dbReference type="InterPro" id="IPR006933">
    <property type="entry name" value="HAP1_N"/>
</dbReference>
<name>A0ABN7B175_9HEMI</name>
<dbReference type="Proteomes" id="UP001307889">
    <property type="component" value="Chromosome 8"/>
</dbReference>
<dbReference type="EMBL" id="AP028916">
    <property type="protein sequence ID" value="BES97304.1"/>
    <property type="molecule type" value="Genomic_DNA"/>
</dbReference>
<dbReference type="InterPro" id="IPR051946">
    <property type="entry name" value="Intracell_Traff-Reg"/>
</dbReference>
<sequence>MFPWSDQCLHQRVRRRRRVKEEEEVLDKWTRDVCSGEELPEVEIFSLLEEQIPKYKLRADTLTSFAGYENKDWYIPSPALKPEEIDTPLTPEQIRETLNYFREYFFDIVILSRFFSMTWPVLALEAGIRLGEMLMLSGGGRWNYWFDRFPLGALVRFFSSLKRIS</sequence>
<keyword evidence="6" id="KW-1185">Reference proteome</keyword>
<keyword evidence="2" id="KW-0175">Coiled coil</keyword>
<keyword evidence="3" id="KW-0496">Mitochondrion</keyword>
<reference evidence="5 6" key="1">
    <citation type="submission" date="2023-09" db="EMBL/GenBank/DDBJ databases">
        <title>Nesidiocoris tenuis whole genome shotgun sequence.</title>
        <authorList>
            <person name="Shibata T."/>
            <person name="Shimoda M."/>
            <person name="Kobayashi T."/>
            <person name="Uehara T."/>
        </authorList>
    </citation>
    <scope>NUCLEOTIDE SEQUENCE [LARGE SCALE GENOMIC DNA]</scope>
    <source>
        <strain evidence="5 6">Japan</strain>
    </source>
</reference>
<evidence type="ECO:0000256" key="1">
    <source>
        <dbReference type="ARBA" id="ARBA00004173"/>
    </source>
</evidence>
<dbReference type="PANTHER" id="PTHR15751:SF12">
    <property type="entry name" value="TRAFFICKING KINESIN-BINDING PROTEIN MILT"/>
    <property type="match status" value="1"/>
</dbReference>
<evidence type="ECO:0000313" key="5">
    <source>
        <dbReference type="EMBL" id="BES97304.1"/>
    </source>
</evidence>
<dbReference type="PANTHER" id="PTHR15751">
    <property type="entry name" value="TRAFFICKING KINESIN-BINDING PROTEIN"/>
    <property type="match status" value="1"/>
</dbReference>
<dbReference type="Pfam" id="PF04849">
    <property type="entry name" value="HAP1_N"/>
    <property type="match status" value="1"/>
</dbReference>
<comment type="subcellular location">
    <subcellularLocation>
        <location evidence="1">Mitochondrion</location>
    </subcellularLocation>
</comment>
<protein>
    <submittedName>
        <fullName evidence="5">HAP1 N-terminal conserved region</fullName>
    </submittedName>
</protein>
<feature type="domain" description="HAP1 N-terminal" evidence="4">
    <location>
        <begin position="49"/>
        <end position="101"/>
    </location>
</feature>
<accession>A0ABN7B175</accession>
<evidence type="ECO:0000256" key="3">
    <source>
        <dbReference type="ARBA" id="ARBA00023128"/>
    </source>
</evidence>
<proteinExistence type="predicted"/>
<gene>
    <name evidence="5" type="ORF">NTJ_10118</name>
</gene>